<evidence type="ECO:0000256" key="5">
    <source>
        <dbReference type="PIRSR" id="PIRSR004692-2"/>
    </source>
</evidence>
<dbReference type="PIRSF" id="PIRSF004692">
    <property type="entry name" value="KdsD_KpsF"/>
    <property type="match status" value="1"/>
</dbReference>
<dbReference type="GO" id="GO:1901135">
    <property type="term" value="P:carbohydrate derivative metabolic process"/>
    <property type="evidence" value="ECO:0007669"/>
    <property type="project" value="InterPro"/>
</dbReference>
<dbReference type="STRING" id="1459.AF332_16980"/>
<dbReference type="OrthoDB" id="9762536at2"/>
<evidence type="ECO:0000256" key="7">
    <source>
        <dbReference type="PROSITE-ProRule" id="PRU00703"/>
    </source>
</evidence>
<evidence type="ECO:0000256" key="2">
    <source>
        <dbReference type="ARBA" id="ARBA00022737"/>
    </source>
</evidence>
<feature type="site" description="Catalytically relevant" evidence="6">
    <location>
        <position position="90"/>
    </location>
</feature>
<evidence type="ECO:0000259" key="9">
    <source>
        <dbReference type="PROSITE" id="PS51464"/>
    </source>
</evidence>
<dbReference type="AlphaFoldDB" id="A0A0M0GK98"/>
<dbReference type="PATRIC" id="fig|1459.3.peg.3721"/>
<feature type="site" description="Catalytically relevant" evidence="6">
    <location>
        <position position="131"/>
    </location>
</feature>
<feature type="domain" description="SIS" evidence="9">
    <location>
        <begin position="20"/>
        <end position="163"/>
    </location>
</feature>
<dbReference type="InterPro" id="IPR001347">
    <property type="entry name" value="SIS_dom"/>
</dbReference>
<dbReference type="GO" id="GO:0046872">
    <property type="term" value="F:metal ion binding"/>
    <property type="evidence" value="ECO:0007669"/>
    <property type="project" value="UniProtKB-KW"/>
</dbReference>
<reference evidence="11" key="1">
    <citation type="submission" date="2015-07" db="EMBL/GenBank/DDBJ databases">
        <title>Fjat-10036 dsm4.</title>
        <authorList>
            <person name="Liu B."/>
            <person name="Wang J."/>
            <person name="Zhu Y."/>
            <person name="Liu G."/>
            <person name="Chen Q."/>
            <person name="Chen Z."/>
            <person name="Lan J."/>
            <person name="Che J."/>
            <person name="Ge C."/>
            <person name="Shi H."/>
            <person name="Pan Z."/>
            <person name="Liu X."/>
        </authorList>
    </citation>
    <scope>NUCLEOTIDE SEQUENCE [LARGE SCALE GENOMIC DNA]</scope>
    <source>
        <strain evidence="11">DSM 4</strain>
    </source>
</reference>
<dbReference type="InterPro" id="IPR035474">
    <property type="entry name" value="SIS_Kpsf"/>
</dbReference>
<dbReference type="Pfam" id="PF01380">
    <property type="entry name" value="SIS"/>
    <property type="match status" value="1"/>
</dbReference>
<feature type="site" description="Catalytically relevant" evidence="6">
    <location>
        <position position="38"/>
    </location>
</feature>
<dbReference type="GO" id="GO:0097367">
    <property type="term" value="F:carbohydrate derivative binding"/>
    <property type="evidence" value="ECO:0007669"/>
    <property type="project" value="InterPro"/>
</dbReference>
<keyword evidence="3 7" id="KW-0129">CBS domain</keyword>
<evidence type="ECO:0000256" key="6">
    <source>
        <dbReference type="PIRSR" id="PIRSR004692-3"/>
    </source>
</evidence>
<dbReference type="SUPFAM" id="SSF53697">
    <property type="entry name" value="SIS domain"/>
    <property type="match status" value="1"/>
</dbReference>
<dbReference type="Gene3D" id="3.40.50.10490">
    <property type="entry name" value="Glucose-6-phosphate isomerase like protein, domain 1"/>
    <property type="match status" value="1"/>
</dbReference>
<evidence type="ECO:0000259" key="8">
    <source>
        <dbReference type="PROSITE" id="PS51371"/>
    </source>
</evidence>
<organism evidence="10 11">
    <name type="scientific">Sporosarcina globispora</name>
    <name type="common">Bacillus globisporus</name>
    <dbReference type="NCBI Taxonomy" id="1459"/>
    <lineage>
        <taxon>Bacteria</taxon>
        <taxon>Bacillati</taxon>
        <taxon>Bacillota</taxon>
        <taxon>Bacilli</taxon>
        <taxon>Bacillales</taxon>
        <taxon>Caryophanaceae</taxon>
        <taxon>Sporosarcina</taxon>
    </lineage>
</organism>
<evidence type="ECO:0000256" key="1">
    <source>
        <dbReference type="ARBA" id="ARBA00008165"/>
    </source>
</evidence>
<sequence length="308" mass="32649">MEANEILARKDSICSKINECVNHILISKGRVVITGIGKSGIIGKKITSTLASTGTPSLFLHPAEGLHGDLGMVTEDDIVIAISNSGETEEILKIIPSIKRIGAKLIAIVGDESSTIAGRADLVVSYGKVEEACPLGLAPTTSSTLTLVIGDALAIALLEAKGFTSENFAVFHPGGSLGIKLLLTVDDVVSANKKNPIAHINSQVKEVLFKMTDVGLGAINIIDDSGVLKGVLTDGDIRRALGKKENILNQGVESLYNSKPTTIRKDSLAAEALKIMENRKINILPVVDNHNQPIGMIHIQDLIKMGLR</sequence>
<dbReference type="PANTHER" id="PTHR42745:SF1">
    <property type="entry name" value="ARABINOSE 5-PHOSPHATE ISOMERASE KDSD"/>
    <property type="match status" value="1"/>
</dbReference>
<feature type="domain" description="CBS" evidence="8">
    <location>
        <begin position="256"/>
        <end position="308"/>
    </location>
</feature>
<comment type="similarity">
    <text evidence="1 4">Belongs to the SIS family. GutQ/KpsF subfamily.</text>
</comment>
<dbReference type="Proteomes" id="UP000037109">
    <property type="component" value="Unassembled WGS sequence"/>
</dbReference>
<name>A0A0M0GK98_SPOGL</name>
<comment type="caution">
    <text evidence="10">The sequence shown here is derived from an EMBL/GenBank/DDBJ whole genome shotgun (WGS) entry which is preliminary data.</text>
</comment>
<feature type="binding site" evidence="5">
    <location>
        <position position="61"/>
    </location>
    <ligand>
        <name>Zn(2+)</name>
        <dbReference type="ChEBI" id="CHEBI:29105"/>
    </ligand>
</feature>
<dbReference type="CDD" id="cd05014">
    <property type="entry name" value="SIS_Kpsf"/>
    <property type="match status" value="1"/>
</dbReference>
<evidence type="ECO:0000256" key="4">
    <source>
        <dbReference type="PIRNR" id="PIRNR004692"/>
    </source>
</evidence>
<keyword evidence="11" id="KW-1185">Reference proteome</keyword>
<dbReference type="PROSITE" id="PS51371">
    <property type="entry name" value="CBS"/>
    <property type="match status" value="2"/>
</dbReference>
<dbReference type="InterPro" id="IPR050986">
    <property type="entry name" value="GutQ/KpsF_isomerases"/>
</dbReference>
<dbReference type="Pfam" id="PF00571">
    <property type="entry name" value="CBS"/>
    <property type="match status" value="2"/>
</dbReference>
<dbReference type="InterPro" id="IPR046342">
    <property type="entry name" value="CBS_dom_sf"/>
</dbReference>
<dbReference type="EMBL" id="LGUF01000007">
    <property type="protein sequence ID" value="KON90345.1"/>
    <property type="molecule type" value="Genomic_DNA"/>
</dbReference>
<dbReference type="CDD" id="cd04604">
    <property type="entry name" value="CBS_pair_SIS_assoc"/>
    <property type="match status" value="1"/>
</dbReference>
<evidence type="ECO:0008006" key="12">
    <source>
        <dbReference type="Google" id="ProtNLM"/>
    </source>
</evidence>
<dbReference type="GO" id="GO:0005975">
    <property type="term" value="P:carbohydrate metabolic process"/>
    <property type="evidence" value="ECO:0007669"/>
    <property type="project" value="InterPro"/>
</dbReference>
<dbReference type="InterPro" id="IPR000644">
    <property type="entry name" value="CBS_dom"/>
</dbReference>
<feature type="site" description="Catalytically relevant" evidence="6">
    <location>
        <position position="172"/>
    </location>
</feature>
<protein>
    <recommendedName>
        <fullName evidence="12">D-arabinose 5-phosphate isomerase</fullName>
    </recommendedName>
</protein>
<keyword evidence="2" id="KW-0677">Repeat</keyword>
<dbReference type="PROSITE" id="PS51464">
    <property type="entry name" value="SIS"/>
    <property type="match status" value="1"/>
</dbReference>
<dbReference type="NCBIfam" id="TIGR00393">
    <property type="entry name" value="kpsF"/>
    <property type="match status" value="1"/>
</dbReference>
<dbReference type="Gene3D" id="3.10.580.10">
    <property type="entry name" value="CBS-domain"/>
    <property type="match status" value="1"/>
</dbReference>
<dbReference type="FunFam" id="3.40.50.10490:FF:000011">
    <property type="entry name" value="Arabinose 5-phosphate isomerase"/>
    <property type="match status" value="1"/>
</dbReference>
<dbReference type="GO" id="GO:0019146">
    <property type="term" value="F:arabinose-5-phosphate isomerase activity"/>
    <property type="evidence" value="ECO:0007669"/>
    <property type="project" value="UniProtKB-ARBA"/>
</dbReference>
<evidence type="ECO:0000313" key="10">
    <source>
        <dbReference type="EMBL" id="KON90345.1"/>
    </source>
</evidence>
<dbReference type="InterPro" id="IPR046348">
    <property type="entry name" value="SIS_dom_sf"/>
</dbReference>
<feature type="domain" description="CBS" evidence="8">
    <location>
        <begin position="191"/>
        <end position="248"/>
    </location>
</feature>
<dbReference type="SMART" id="SM00116">
    <property type="entry name" value="CBS"/>
    <property type="match status" value="2"/>
</dbReference>
<evidence type="ECO:0000256" key="3">
    <source>
        <dbReference type="ARBA" id="ARBA00023122"/>
    </source>
</evidence>
<gene>
    <name evidence="10" type="ORF">AF332_16980</name>
</gene>
<proteinExistence type="inferred from homology"/>
<dbReference type="PANTHER" id="PTHR42745">
    <property type="match status" value="1"/>
</dbReference>
<evidence type="ECO:0000313" key="11">
    <source>
        <dbReference type="Proteomes" id="UP000037109"/>
    </source>
</evidence>
<dbReference type="InterPro" id="IPR004800">
    <property type="entry name" value="KdsD/KpsF-type"/>
</dbReference>
<keyword evidence="5" id="KW-0862">Zinc</keyword>
<accession>A0A0M0GK98</accession>
<keyword evidence="5" id="KW-0479">Metal-binding</keyword>